<evidence type="ECO:0000256" key="1">
    <source>
        <dbReference type="SAM" id="MobiDB-lite"/>
    </source>
</evidence>
<dbReference type="OrthoDB" id="5081908at2759"/>
<sequence>MTMSPEADSAESSPEQAEAPPKKKPSRKVLIDKDDRDAIRAKQNSAIACILPLVKEHPDLYHRVVDQIKKTNLRSAWSSSAFYKDFMAWCRVSAQTKNARPDLDFFLAVLAVHDSLGMGTSKMNDEIRRLGLRVWAEEQLNARCPFPSIEEQSPPEAPQVAHRVKVEQRESTMLPQFGFEDGNNGIRQSIGFDSSYQHSTGLKRPSLEHPAELTNKRMKIPIDPALAATDLSRLGVYGASQQRIVLHHTSTQTEGDATLPQALGPILEVMKKMESRTEALEEREKDFTEHIRALQDHTRVLSEVLERTRGIDQLRLVSNNNAHHQQSQPQFHEIIPVQPASRQATAYYLGTNCDPNNNGSILRFH</sequence>
<reference evidence="2" key="1">
    <citation type="journal article" date="2021" name="Nat. Commun.">
        <title>Genetic determinants of endophytism in the Arabidopsis root mycobiome.</title>
        <authorList>
            <person name="Mesny F."/>
            <person name="Miyauchi S."/>
            <person name="Thiergart T."/>
            <person name="Pickel B."/>
            <person name="Atanasova L."/>
            <person name="Karlsson M."/>
            <person name="Huettel B."/>
            <person name="Barry K.W."/>
            <person name="Haridas S."/>
            <person name="Chen C."/>
            <person name="Bauer D."/>
            <person name="Andreopoulos W."/>
            <person name="Pangilinan J."/>
            <person name="LaButti K."/>
            <person name="Riley R."/>
            <person name="Lipzen A."/>
            <person name="Clum A."/>
            <person name="Drula E."/>
            <person name="Henrissat B."/>
            <person name="Kohler A."/>
            <person name="Grigoriev I.V."/>
            <person name="Martin F.M."/>
            <person name="Hacquard S."/>
        </authorList>
    </citation>
    <scope>NUCLEOTIDE SEQUENCE</scope>
    <source>
        <strain evidence="2">MPI-SDFR-AT-0068</strain>
    </source>
</reference>
<gene>
    <name evidence="2" type="ORF">BKA59DRAFT_280177</name>
</gene>
<protein>
    <submittedName>
        <fullName evidence="2">Uncharacterized protein</fullName>
    </submittedName>
</protein>
<dbReference type="EMBL" id="JAGPXF010000007">
    <property type="protein sequence ID" value="KAH7235667.1"/>
    <property type="molecule type" value="Genomic_DNA"/>
</dbReference>
<proteinExistence type="predicted"/>
<comment type="caution">
    <text evidence="2">The sequence shown here is derived from an EMBL/GenBank/DDBJ whole genome shotgun (WGS) entry which is preliminary data.</text>
</comment>
<feature type="region of interest" description="Disordered" evidence="1">
    <location>
        <begin position="1"/>
        <end position="30"/>
    </location>
</feature>
<name>A0A8K0RN18_9HYPO</name>
<feature type="compositionally biased region" description="Low complexity" evidence="1">
    <location>
        <begin position="1"/>
        <end position="19"/>
    </location>
</feature>
<organism evidence="2 3">
    <name type="scientific">Fusarium tricinctum</name>
    <dbReference type="NCBI Taxonomy" id="61284"/>
    <lineage>
        <taxon>Eukaryota</taxon>
        <taxon>Fungi</taxon>
        <taxon>Dikarya</taxon>
        <taxon>Ascomycota</taxon>
        <taxon>Pezizomycotina</taxon>
        <taxon>Sordariomycetes</taxon>
        <taxon>Hypocreomycetidae</taxon>
        <taxon>Hypocreales</taxon>
        <taxon>Nectriaceae</taxon>
        <taxon>Fusarium</taxon>
        <taxon>Fusarium tricinctum species complex</taxon>
    </lineage>
</organism>
<keyword evidence="3" id="KW-1185">Reference proteome</keyword>
<dbReference type="Proteomes" id="UP000813427">
    <property type="component" value="Unassembled WGS sequence"/>
</dbReference>
<accession>A0A8K0RN18</accession>
<evidence type="ECO:0000313" key="2">
    <source>
        <dbReference type="EMBL" id="KAH7235667.1"/>
    </source>
</evidence>
<evidence type="ECO:0000313" key="3">
    <source>
        <dbReference type="Proteomes" id="UP000813427"/>
    </source>
</evidence>
<dbReference type="AlphaFoldDB" id="A0A8K0RN18"/>